<proteinExistence type="predicted"/>
<evidence type="ECO:0000313" key="3">
    <source>
        <dbReference type="EMBL" id="ESK92328.1"/>
    </source>
</evidence>
<dbReference type="AlphaFoldDB" id="V2WZP2"/>
<keyword evidence="1" id="KW-0175">Coiled coil</keyword>
<dbReference type="Proteomes" id="UP000017559">
    <property type="component" value="Unassembled WGS sequence"/>
</dbReference>
<sequence length="495" mass="53871">MMLTPLYGHVSGSARYGFQSVGVLDDLKPPARLAHCLSLSLSHLSSMCITPRKGSFTLLCPTHQTSIPSNPSASNEHSPDLFDLRTENANLHTRVLEYQAQLAALQDKINMAQHLYYNEAKKSVVLEREKQGMAMKICVLEHFTRLVLESGMIDIDVDEFLRHVEETWLANDEKNDIQTGGYSPELRPRHIIPHSYPTSRALSEGSNPSQAEISPGPSSPEIRPYVPRLLHPLAKAAEGWPLAPCNIVAPHDTVTIGRDSSHHYFAQRLPVPLSSDAETRTVALTPEQLEALVSMERLVAPFSTDLGSLEVSSIESISVYSLKSTAGGGSDVHIHDADATLVTPPSLAKLIVHSSSTATTRKSAVSRTQISQATTKTQAGRSRLVSAALKTRTSDAIEPLRTSRNTSSRGTSGHQSRLSNPLRSKTSTLRPKLPARVAKPSVPVQLRDLSRPSKPLMQTGTRNVRAVKGNLSAMNVGRVKVQGSDAASGRGRRWV</sequence>
<dbReference type="HOGENOM" id="CLU_551039_0_0_1"/>
<feature type="region of interest" description="Disordered" evidence="2">
    <location>
        <begin position="354"/>
        <end position="438"/>
    </location>
</feature>
<feature type="compositionally biased region" description="Polar residues" evidence="2">
    <location>
        <begin position="414"/>
        <end position="429"/>
    </location>
</feature>
<comment type="caution">
    <text evidence="3">The sequence shown here is derived from an EMBL/GenBank/DDBJ whole genome shotgun (WGS) entry which is preliminary data.</text>
</comment>
<organism evidence="3 4">
    <name type="scientific">Moniliophthora roreri (strain MCA 2997)</name>
    <name type="common">Cocoa frosty pod rot fungus</name>
    <name type="synonym">Crinipellis roreri</name>
    <dbReference type="NCBI Taxonomy" id="1381753"/>
    <lineage>
        <taxon>Eukaryota</taxon>
        <taxon>Fungi</taxon>
        <taxon>Dikarya</taxon>
        <taxon>Basidiomycota</taxon>
        <taxon>Agaricomycotina</taxon>
        <taxon>Agaricomycetes</taxon>
        <taxon>Agaricomycetidae</taxon>
        <taxon>Agaricales</taxon>
        <taxon>Marasmiineae</taxon>
        <taxon>Marasmiaceae</taxon>
        <taxon>Moniliophthora</taxon>
    </lineage>
</organism>
<dbReference type="EMBL" id="AWSO01000293">
    <property type="protein sequence ID" value="ESK92328.1"/>
    <property type="molecule type" value="Genomic_DNA"/>
</dbReference>
<keyword evidence="4" id="KW-1185">Reference proteome</keyword>
<dbReference type="KEGG" id="mrr:Moror_4613"/>
<reference evidence="3 4" key="1">
    <citation type="journal article" date="2014" name="BMC Genomics">
        <title>Genome and secretome analysis of the hemibiotrophic fungal pathogen, Moniliophthora roreri, which causes frosty pod rot disease of cacao: mechanisms of the biotrophic and necrotrophic phases.</title>
        <authorList>
            <person name="Meinhardt L.W."/>
            <person name="Costa G.G.L."/>
            <person name="Thomazella D.P.T."/>
            <person name="Teixeira P.J.P.L."/>
            <person name="Carazzolle M.F."/>
            <person name="Schuster S.C."/>
            <person name="Carlson J.E."/>
            <person name="Guiltinan M.J."/>
            <person name="Mieczkowski P."/>
            <person name="Farmer A."/>
            <person name="Ramaraj T."/>
            <person name="Crozier J."/>
            <person name="Davis R.E."/>
            <person name="Shao J."/>
            <person name="Melnick R.L."/>
            <person name="Pereira G.A.G."/>
            <person name="Bailey B.A."/>
        </authorList>
    </citation>
    <scope>NUCLEOTIDE SEQUENCE [LARGE SCALE GENOMIC DNA]</scope>
    <source>
        <strain evidence="3 4">MCA 2997</strain>
    </source>
</reference>
<gene>
    <name evidence="3" type="ORF">Moror_4613</name>
</gene>
<feature type="compositionally biased region" description="Polar residues" evidence="2">
    <location>
        <begin position="354"/>
        <end position="380"/>
    </location>
</feature>
<evidence type="ECO:0000256" key="2">
    <source>
        <dbReference type="SAM" id="MobiDB-lite"/>
    </source>
</evidence>
<accession>V2WZP2</accession>
<evidence type="ECO:0000313" key="4">
    <source>
        <dbReference type="Proteomes" id="UP000017559"/>
    </source>
</evidence>
<name>V2WZP2_MONRO</name>
<protein>
    <submittedName>
        <fullName evidence="3">Uncharacterized protein</fullName>
    </submittedName>
</protein>
<evidence type="ECO:0000256" key="1">
    <source>
        <dbReference type="SAM" id="Coils"/>
    </source>
</evidence>
<feature type="coiled-coil region" evidence="1">
    <location>
        <begin position="88"/>
        <end position="115"/>
    </location>
</feature>
<feature type="compositionally biased region" description="Polar residues" evidence="2">
    <location>
        <begin position="196"/>
        <end position="212"/>
    </location>
</feature>
<feature type="region of interest" description="Disordered" evidence="2">
    <location>
        <begin position="196"/>
        <end position="220"/>
    </location>
</feature>
<feature type="compositionally biased region" description="Low complexity" evidence="2">
    <location>
        <begin position="402"/>
        <end position="413"/>
    </location>
</feature>